<accession>A0A2D0PWN0</accession>
<keyword evidence="2" id="KW-1185">Reference proteome</keyword>
<dbReference type="RefSeq" id="XP_017309535.1">
    <property type="nucleotide sequence ID" value="XM_017454046.3"/>
</dbReference>
<evidence type="ECO:0000313" key="2">
    <source>
        <dbReference type="Proteomes" id="UP000221080"/>
    </source>
</evidence>
<feature type="compositionally biased region" description="Basic and acidic residues" evidence="1">
    <location>
        <begin position="42"/>
        <end position="55"/>
    </location>
</feature>
<proteinExistence type="predicted"/>
<name>A0A2D0PWN0_ICTPU</name>
<feature type="compositionally biased region" description="Polar residues" evidence="1">
    <location>
        <begin position="101"/>
        <end position="117"/>
    </location>
</feature>
<evidence type="ECO:0000256" key="1">
    <source>
        <dbReference type="SAM" id="MobiDB-lite"/>
    </source>
</evidence>
<dbReference type="KEGG" id="ipu:108256825"/>
<dbReference type="AlphaFoldDB" id="A0A2D0PWN0"/>
<organism evidence="2 3">
    <name type="scientific">Ictalurus punctatus</name>
    <name type="common">Channel catfish</name>
    <name type="synonym">Silurus punctatus</name>
    <dbReference type="NCBI Taxonomy" id="7998"/>
    <lineage>
        <taxon>Eukaryota</taxon>
        <taxon>Metazoa</taxon>
        <taxon>Chordata</taxon>
        <taxon>Craniata</taxon>
        <taxon>Vertebrata</taxon>
        <taxon>Euteleostomi</taxon>
        <taxon>Actinopterygii</taxon>
        <taxon>Neopterygii</taxon>
        <taxon>Teleostei</taxon>
        <taxon>Ostariophysi</taxon>
        <taxon>Siluriformes</taxon>
        <taxon>Ictaluridae</taxon>
        <taxon>Ictalurus</taxon>
    </lineage>
</organism>
<feature type="region of interest" description="Disordered" evidence="1">
    <location>
        <begin position="168"/>
        <end position="263"/>
    </location>
</feature>
<dbReference type="Proteomes" id="UP000221080">
    <property type="component" value="Chromosome 24"/>
</dbReference>
<evidence type="ECO:0000313" key="3">
    <source>
        <dbReference type="RefSeq" id="XP_017309535.1"/>
    </source>
</evidence>
<feature type="region of interest" description="Disordered" evidence="1">
    <location>
        <begin position="355"/>
        <end position="398"/>
    </location>
</feature>
<sequence length="398" mass="44728">MMDIFQPKHNSEGHTCSTVHGDECRSPCIGDVDNLAIQTSKGDVHLQKPVNERQKSSFRTGSRKRQFKSPREGDNDDDNHETLAMIRQQLYGPGGPYENMRVNQTDSESRCSKTSLGNLKRCRDDHEDEEETAFSQQPAKKARLGSSESRLVALFWHLRIMSNLKPVNGRQKSSFRTGSRKRQFKSPREGDNDDDNHETIAMIRQQLYGPGGPYENMRVNQTDSESRYSNTSLAKRKRCRDDHEDEEETGFSQQPAKKDRLGSSDVKHLALSGHYVDKTNMESVNRLPKSRFRTGSRKVHFKLPHEGDNKTRLKICPQQYGPVGPYENLIVNQVDPSDLASSSFHQQATTNRNSSLYSLSSGASGSNLVGTSTNESTSGPKSIQTKLQQDTGCNTNSD</sequence>
<protein>
    <submittedName>
        <fullName evidence="3">Uncharacterized protein LOC108256825</fullName>
    </submittedName>
</protein>
<feature type="compositionally biased region" description="Polar residues" evidence="1">
    <location>
        <begin position="371"/>
        <end position="398"/>
    </location>
</feature>
<dbReference type="OrthoDB" id="8964134at2759"/>
<feature type="region of interest" description="Disordered" evidence="1">
    <location>
        <begin position="41"/>
        <end position="146"/>
    </location>
</feature>
<feature type="compositionally biased region" description="Polar residues" evidence="1">
    <location>
        <begin position="218"/>
        <end position="233"/>
    </location>
</feature>
<dbReference type="GeneID" id="108256825"/>
<gene>
    <name evidence="3" type="primary">LOC108256825</name>
</gene>
<reference evidence="3" key="2">
    <citation type="submission" date="2025-08" db="UniProtKB">
        <authorList>
            <consortium name="RefSeq"/>
        </authorList>
    </citation>
    <scope>IDENTIFICATION</scope>
    <source>
        <tissue evidence="3">Blood</tissue>
    </source>
</reference>
<reference evidence="2" key="1">
    <citation type="journal article" date="2016" name="Nat. Commun.">
        <title>The channel catfish genome sequence provides insights into the evolution of scale formation in teleosts.</title>
        <authorList>
            <person name="Liu Z."/>
            <person name="Liu S."/>
            <person name="Yao J."/>
            <person name="Bao L."/>
            <person name="Zhang J."/>
            <person name="Li Y."/>
            <person name="Jiang C."/>
            <person name="Sun L."/>
            <person name="Wang R."/>
            <person name="Zhang Y."/>
            <person name="Zhou T."/>
            <person name="Zeng Q."/>
            <person name="Fu Q."/>
            <person name="Gao S."/>
            <person name="Li N."/>
            <person name="Koren S."/>
            <person name="Jiang Y."/>
            <person name="Zimin A."/>
            <person name="Xu P."/>
            <person name="Phillippy A.M."/>
            <person name="Geng X."/>
            <person name="Song L."/>
            <person name="Sun F."/>
            <person name="Li C."/>
            <person name="Wang X."/>
            <person name="Chen A."/>
            <person name="Jin Y."/>
            <person name="Yuan Z."/>
            <person name="Yang Y."/>
            <person name="Tan S."/>
            <person name="Peatman E."/>
            <person name="Lu J."/>
            <person name="Qin Z."/>
            <person name="Dunham R."/>
            <person name="Li Z."/>
            <person name="Sonstegard T."/>
            <person name="Feng J."/>
            <person name="Danzmann R.G."/>
            <person name="Schroeder S."/>
            <person name="Scheffler B."/>
            <person name="Duke M.V."/>
            <person name="Ballard L."/>
            <person name="Kucuktas H."/>
            <person name="Kaltenboeck L."/>
            <person name="Liu H."/>
            <person name="Armbruster J."/>
            <person name="Xie Y."/>
            <person name="Kirby M.L."/>
            <person name="Tian Y."/>
            <person name="Flanagan M.E."/>
            <person name="Mu W."/>
            <person name="Waldbieser G.C."/>
        </authorList>
    </citation>
    <scope>NUCLEOTIDE SEQUENCE [LARGE SCALE GENOMIC DNA]</scope>
    <source>
        <strain evidence="2">SDA103</strain>
    </source>
</reference>
<feature type="compositionally biased region" description="Low complexity" evidence="1">
    <location>
        <begin position="355"/>
        <end position="370"/>
    </location>
</feature>